<reference evidence="3" key="1">
    <citation type="journal article" date="2019" name="Int. J. Syst. Evol. Microbiol.">
        <title>The Global Catalogue of Microorganisms (GCM) 10K type strain sequencing project: providing services to taxonomists for standard genome sequencing and annotation.</title>
        <authorList>
            <consortium name="The Broad Institute Genomics Platform"/>
            <consortium name="The Broad Institute Genome Sequencing Center for Infectious Disease"/>
            <person name="Wu L."/>
            <person name="Ma J."/>
        </authorList>
    </citation>
    <scope>NUCLEOTIDE SEQUENCE [LARGE SCALE GENOMIC DNA]</scope>
    <source>
        <strain evidence="3">CGMCC 1.12295</strain>
    </source>
</reference>
<keyword evidence="1" id="KW-0472">Membrane</keyword>
<feature type="transmembrane region" description="Helical" evidence="1">
    <location>
        <begin position="173"/>
        <end position="191"/>
    </location>
</feature>
<feature type="transmembrane region" description="Helical" evidence="1">
    <location>
        <begin position="29"/>
        <end position="50"/>
    </location>
</feature>
<evidence type="ECO:0000256" key="1">
    <source>
        <dbReference type="SAM" id="Phobius"/>
    </source>
</evidence>
<dbReference type="RefSeq" id="WP_380773588.1">
    <property type="nucleotide sequence ID" value="NZ_JBHUEO010000020.1"/>
</dbReference>
<name>A0ABW4KF58_9BACI</name>
<gene>
    <name evidence="2" type="ORF">ACFSCZ_09070</name>
</gene>
<proteinExistence type="predicted"/>
<protein>
    <recommendedName>
        <fullName evidence="4">Glycerophosphoryl diester phosphodiesterase membrane domain-containing protein</fullName>
    </recommendedName>
</protein>
<organism evidence="2 3">
    <name type="scientific">Siminovitchia sediminis</name>
    <dbReference type="NCBI Taxonomy" id="1274353"/>
    <lineage>
        <taxon>Bacteria</taxon>
        <taxon>Bacillati</taxon>
        <taxon>Bacillota</taxon>
        <taxon>Bacilli</taxon>
        <taxon>Bacillales</taxon>
        <taxon>Bacillaceae</taxon>
        <taxon>Siminovitchia</taxon>
    </lineage>
</organism>
<comment type="caution">
    <text evidence="2">The sequence shown here is derived from an EMBL/GenBank/DDBJ whole genome shotgun (WGS) entry which is preliminary data.</text>
</comment>
<dbReference type="Proteomes" id="UP001597301">
    <property type="component" value="Unassembled WGS sequence"/>
</dbReference>
<feature type="transmembrane region" description="Helical" evidence="1">
    <location>
        <begin position="140"/>
        <end position="167"/>
    </location>
</feature>
<sequence length="303" mass="33586">MEEKFSRPKGFGQILDHTFSLSKTHFKDFFLILLIFMGPVYLLQALVQWASGVSFFREVGTGDNWFDQMVNSFDETQQPVNVAGDLGIALVGFIMLFLAPVAGAAIMIAIDRVRKGESYTVGSVIKQAFSRYGPMLGSTILYGIIAFALFIVPLIITVLAGIFGAFIDPAFGIISAILLFIGFGIGMGLLLTRWSLYFGSVVFKEDTPGLNRSWMLTRGRTWVLFGLYIVFSLIVMAISVAMEMTFGMLLGNSVLLSLIINFVSIFTTLIFTVGYAVMYFDAKLRYDADDLKAMIDDYQAPKI</sequence>
<feature type="transmembrane region" description="Helical" evidence="1">
    <location>
        <begin position="254"/>
        <end position="277"/>
    </location>
</feature>
<evidence type="ECO:0008006" key="4">
    <source>
        <dbReference type="Google" id="ProtNLM"/>
    </source>
</evidence>
<feature type="transmembrane region" description="Helical" evidence="1">
    <location>
        <begin position="86"/>
        <end position="110"/>
    </location>
</feature>
<feature type="transmembrane region" description="Helical" evidence="1">
    <location>
        <begin position="222"/>
        <end position="242"/>
    </location>
</feature>
<keyword evidence="1" id="KW-0812">Transmembrane</keyword>
<dbReference type="PANTHER" id="PTHR33133">
    <property type="entry name" value="OS08G0107100 PROTEIN-RELATED"/>
    <property type="match status" value="1"/>
</dbReference>
<accession>A0ABW4KF58</accession>
<evidence type="ECO:0000313" key="2">
    <source>
        <dbReference type="EMBL" id="MFD1706880.1"/>
    </source>
</evidence>
<keyword evidence="1" id="KW-1133">Transmembrane helix</keyword>
<dbReference type="EMBL" id="JBHUEO010000020">
    <property type="protein sequence ID" value="MFD1706880.1"/>
    <property type="molecule type" value="Genomic_DNA"/>
</dbReference>
<keyword evidence="3" id="KW-1185">Reference proteome</keyword>
<dbReference type="PANTHER" id="PTHR33133:SF1">
    <property type="entry name" value="EXPRESSED PROTEIN-RELATED"/>
    <property type="match status" value="1"/>
</dbReference>
<evidence type="ECO:0000313" key="3">
    <source>
        <dbReference type="Proteomes" id="UP001597301"/>
    </source>
</evidence>